<dbReference type="AlphaFoldDB" id="A0A160IKA5"/>
<keyword evidence="3" id="KW-1185">Reference proteome</keyword>
<keyword evidence="1" id="KW-0812">Transmembrane</keyword>
<feature type="transmembrane region" description="Helical" evidence="1">
    <location>
        <begin position="30"/>
        <end position="54"/>
    </location>
</feature>
<sequence length="223" mass="25296">MTGRAQFIPALTKPNTYFAFYNEWKDKEGFWIRFFAILVTSGLLHALSFFAAFPSFKTISFVEAAKLSGMELELLRYLIALVGGGWGMVVPFLIINTGALFLYIFFRDIGFKALFYVMTTVYLLFILGLLFELPVQFVTGAEEVVQPLGFGFVGVLFFKHGFWQELLNSINIFTIWGSVVMYYALRQLSFKEKKYCLVVTIGFVVMFILLSSLYAALASGQLV</sequence>
<feature type="transmembrane region" description="Helical" evidence="1">
    <location>
        <begin position="74"/>
        <end position="106"/>
    </location>
</feature>
<protein>
    <recommendedName>
        <fullName evidence="4">Yip1 domain-containing protein</fullName>
    </recommendedName>
</protein>
<dbReference type="EMBL" id="CP015378">
    <property type="protein sequence ID" value="ANC76588.1"/>
    <property type="molecule type" value="Genomic_DNA"/>
</dbReference>
<evidence type="ECO:0000313" key="3">
    <source>
        <dbReference type="Proteomes" id="UP000076623"/>
    </source>
</evidence>
<dbReference type="RefSeq" id="WP_066392941.1">
    <property type="nucleotide sequence ID" value="NZ_CP015378.1"/>
</dbReference>
<dbReference type="KEGG" id="fpn:ABE65_007160"/>
<reference evidence="2 3" key="1">
    <citation type="submission" date="2016-04" db="EMBL/GenBank/DDBJ databases">
        <title>Complete genome sequence of Fictibacillus phosphorivorans G25-29, a strain toxic to nematodes.</title>
        <authorList>
            <person name="Zheng Z."/>
        </authorList>
    </citation>
    <scope>NUCLEOTIDE SEQUENCE [LARGE SCALE GENOMIC DNA]</scope>
    <source>
        <strain evidence="2 3">G25-29</strain>
    </source>
</reference>
<evidence type="ECO:0008006" key="4">
    <source>
        <dbReference type="Google" id="ProtNLM"/>
    </source>
</evidence>
<feature type="transmembrane region" description="Helical" evidence="1">
    <location>
        <begin position="166"/>
        <end position="185"/>
    </location>
</feature>
<proteinExistence type="predicted"/>
<feature type="transmembrane region" description="Helical" evidence="1">
    <location>
        <begin position="197"/>
        <end position="217"/>
    </location>
</feature>
<feature type="transmembrane region" description="Helical" evidence="1">
    <location>
        <begin position="113"/>
        <end position="131"/>
    </location>
</feature>
<keyword evidence="1" id="KW-1133">Transmembrane helix</keyword>
<name>A0A160IKA5_9BACL</name>
<dbReference type="Proteomes" id="UP000076623">
    <property type="component" value="Chromosome"/>
</dbReference>
<evidence type="ECO:0000256" key="1">
    <source>
        <dbReference type="SAM" id="Phobius"/>
    </source>
</evidence>
<dbReference type="STRING" id="1221500.ABE65_007160"/>
<gene>
    <name evidence="2" type="ORF">ABE65_007160</name>
</gene>
<accession>A0A160IKA5</accession>
<keyword evidence="1" id="KW-0472">Membrane</keyword>
<evidence type="ECO:0000313" key="2">
    <source>
        <dbReference type="EMBL" id="ANC76588.1"/>
    </source>
</evidence>
<organism evidence="2 3">
    <name type="scientific">Fictibacillus phosphorivorans</name>
    <dbReference type="NCBI Taxonomy" id="1221500"/>
    <lineage>
        <taxon>Bacteria</taxon>
        <taxon>Bacillati</taxon>
        <taxon>Bacillota</taxon>
        <taxon>Bacilli</taxon>
        <taxon>Bacillales</taxon>
        <taxon>Fictibacillaceae</taxon>
        <taxon>Fictibacillus</taxon>
    </lineage>
</organism>